<dbReference type="AlphaFoldDB" id="A0AA36GLN9"/>
<gene>
    <name evidence="1" type="ORF">CYNAS_LOCUS6327</name>
</gene>
<evidence type="ECO:0000313" key="2">
    <source>
        <dbReference type="Proteomes" id="UP001176961"/>
    </source>
</evidence>
<organism evidence="1 2">
    <name type="scientific">Cylicocyclus nassatus</name>
    <name type="common">Nematode worm</name>
    <dbReference type="NCBI Taxonomy" id="53992"/>
    <lineage>
        <taxon>Eukaryota</taxon>
        <taxon>Metazoa</taxon>
        <taxon>Ecdysozoa</taxon>
        <taxon>Nematoda</taxon>
        <taxon>Chromadorea</taxon>
        <taxon>Rhabditida</taxon>
        <taxon>Rhabditina</taxon>
        <taxon>Rhabditomorpha</taxon>
        <taxon>Strongyloidea</taxon>
        <taxon>Strongylidae</taxon>
        <taxon>Cylicocyclus</taxon>
    </lineage>
</organism>
<dbReference type="EMBL" id="CATQJL010000112">
    <property type="protein sequence ID" value="CAJ0594344.1"/>
    <property type="molecule type" value="Genomic_DNA"/>
</dbReference>
<evidence type="ECO:0000313" key="1">
    <source>
        <dbReference type="EMBL" id="CAJ0594344.1"/>
    </source>
</evidence>
<accession>A0AA36GLN9</accession>
<dbReference type="Proteomes" id="UP001176961">
    <property type="component" value="Unassembled WGS sequence"/>
</dbReference>
<proteinExistence type="predicted"/>
<sequence>MRLYTNQFSVNGSIWRLRDFCSARRNETYQYVCVFYSTSDAVLHSGSHRCLFPWTFQKINSSTPKNT</sequence>
<name>A0AA36GLN9_CYLNA</name>
<protein>
    <submittedName>
        <fullName evidence="1">Uncharacterized protein</fullName>
    </submittedName>
</protein>
<comment type="caution">
    <text evidence="1">The sequence shown here is derived from an EMBL/GenBank/DDBJ whole genome shotgun (WGS) entry which is preliminary data.</text>
</comment>
<reference evidence="1" key="1">
    <citation type="submission" date="2023-07" db="EMBL/GenBank/DDBJ databases">
        <authorList>
            <consortium name="CYATHOMIX"/>
        </authorList>
    </citation>
    <scope>NUCLEOTIDE SEQUENCE</scope>
    <source>
        <strain evidence="1">N/A</strain>
    </source>
</reference>
<keyword evidence="2" id="KW-1185">Reference proteome</keyword>